<dbReference type="GO" id="GO:0005886">
    <property type="term" value="C:plasma membrane"/>
    <property type="evidence" value="ECO:0007669"/>
    <property type="project" value="UniProtKB-SubCell"/>
</dbReference>
<organism evidence="11 12">
    <name type="scientific">Aspergillus mulundensis</name>
    <dbReference type="NCBI Taxonomy" id="1810919"/>
    <lineage>
        <taxon>Eukaryota</taxon>
        <taxon>Fungi</taxon>
        <taxon>Dikarya</taxon>
        <taxon>Ascomycota</taxon>
        <taxon>Pezizomycotina</taxon>
        <taxon>Eurotiomycetes</taxon>
        <taxon>Eurotiomycetidae</taxon>
        <taxon>Eurotiales</taxon>
        <taxon>Aspergillaceae</taxon>
        <taxon>Aspergillus</taxon>
        <taxon>Aspergillus subgen. Nidulantes</taxon>
    </lineage>
</organism>
<keyword evidence="6 8" id="KW-0534">Nitrate assimilation</keyword>
<gene>
    <name evidence="11" type="ORF">DSM5745_06697</name>
</gene>
<dbReference type="NCBIfam" id="TIGR00886">
    <property type="entry name" value="2A0108"/>
    <property type="match status" value="1"/>
</dbReference>
<evidence type="ECO:0000259" key="10">
    <source>
        <dbReference type="PROSITE" id="PS50850"/>
    </source>
</evidence>
<feature type="transmembrane region" description="Helical" evidence="8">
    <location>
        <begin position="101"/>
        <end position="121"/>
    </location>
</feature>
<name>A0A3D8RRS6_9EURO</name>
<dbReference type="RefSeq" id="XP_026603017.1">
    <property type="nucleotide sequence ID" value="XM_026748713.1"/>
</dbReference>
<dbReference type="InterPro" id="IPR020846">
    <property type="entry name" value="MFS_dom"/>
</dbReference>
<evidence type="ECO:0000256" key="9">
    <source>
        <dbReference type="SAM" id="MobiDB-lite"/>
    </source>
</evidence>
<dbReference type="Pfam" id="PF07690">
    <property type="entry name" value="MFS_1"/>
    <property type="match status" value="1"/>
</dbReference>
<feature type="domain" description="Major facilitator superfamily (MFS) profile" evidence="10">
    <location>
        <begin position="35"/>
        <end position="506"/>
    </location>
</feature>
<evidence type="ECO:0000313" key="11">
    <source>
        <dbReference type="EMBL" id="RDW76705.1"/>
    </source>
</evidence>
<dbReference type="GO" id="GO:0042128">
    <property type="term" value="P:nitrate assimilation"/>
    <property type="evidence" value="ECO:0007669"/>
    <property type="project" value="UniProtKB-UniRule"/>
</dbReference>
<dbReference type="InterPro" id="IPR004737">
    <property type="entry name" value="NO3_transporter_NarK/NarU-like"/>
</dbReference>
<feature type="transmembrane region" description="Helical" evidence="8">
    <location>
        <begin position="484"/>
        <end position="501"/>
    </location>
</feature>
<dbReference type="CDD" id="cd17341">
    <property type="entry name" value="MFS_NRT2_like"/>
    <property type="match status" value="1"/>
</dbReference>
<dbReference type="InterPro" id="IPR036259">
    <property type="entry name" value="MFS_trans_sf"/>
</dbReference>
<keyword evidence="12" id="KW-1185">Reference proteome</keyword>
<feature type="transmembrane region" description="Helical" evidence="8">
    <location>
        <begin position="198"/>
        <end position="219"/>
    </location>
</feature>
<dbReference type="FunFam" id="1.20.1250.20:FF:000463">
    <property type="entry name" value="Nitrate transporter CrnA"/>
    <property type="match status" value="1"/>
</dbReference>
<dbReference type="Proteomes" id="UP000256690">
    <property type="component" value="Unassembled WGS sequence"/>
</dbReference>
<dbReference type="GeneID" id="38117067"/>
<accession>A0A3D8RRS6</accession>
<dbReference type="FunFam" id="1.20.1250.20:FF:000382">
    <property type="entry name" value="Nitrate transporter CrnA"/>
    <property type="match status" value="1"/>
</dbReference>
<proteinExistence type="inferred from homology"/>
<feature type="transmembrane region" description="Helical" evidence="8">
    <location>
        <begin position="73"/>
        <end position="94"/>
    </location>
</feature>
<feature type="transmembrane region" description="Helical" evidence="8">
    <location>
        <begin position="394"/>
        <end position="413"/>
    </location>
</feature>
<evidence type="ECO:0000256" key="3">
    <source>
        <dbReference type="ARBA" id="ARBA00022448"/>
    </source>
</evidence>
<evidence type="ECO:0000256" key="6">
    <source>
        <dbReference type="ARBA" id="ARBA00023063"/>
    </source>
</evidence>
<feature type="transmembrane region" description="Helical" evidence="8">
    <location>
        <begin position="127"/>
        <end position="147"/>
    </location>
</feature>
<dbReference type="STRING" id="1810919.A0A3D8RRS6"/>
<dbReference type="OrthoDB" id="434240at2759"/>
<comment type="similarity">
    <text evidence="2 8">Belongs to the major facilitator superfamily. Nitrate/nitrite porter (TC 2.A.1.8) family.</text>
</comment>
<dbReference type="GO" id="GO:0015112">
    <property type="term" value="F:nitrate transmembrane transporter activity"/>
    <property type="evidence" value="ECO:0007669"/>
    <property type="project" value="UniProtKB-UniRule"/>
</dbReference>
<keyword evidence="5 8" id="KW-1133">Transmembrane helix</keyword>
<feature type="transmembrane region" description="Helical" evidence="8">
    <location>
        <begin position="314"/>
        <end position="340"/>
    </location>
</feature>
<evidence type="ECO:0000256" key="8">
    <source>
        <dbReference type="RuleBase" id="RU366033"/>
    </source>
</evidence>
<evidence type="ECO:0000256" key="5">
    <source>
        <dbReference type="ARBA" id="ARBA00022989"/>
    </source>
</evidence>
<evidence type="ECO:0000256" key="2">
    <source>
        <dbReference type="ARBA" id="ARBA00008432"/>
    </source>
</evidence>
<dbReference type="EMBL" id="PVWQ01000007">
    <property type="protein sequence ID" value="RDW76705.1"/>
    <property type="molecule type" value="Genomic_DNA"/>
</dbReference>
<evidence type="ECO:0000256" key="7">
    <source>
        <dbReference type="ARBA" id="ARBA00023136"/>
    </source>
</evidence>
<dbReference type="GO" id="GO:0015113">
    <property type="term" value="F:nitrite transmembrane transporter activity"/>
    <property type="evidence" value="ECO:0007669"/>
    <property type="project" value="InterPro"/>
</dbReference>
<keyword evidence="7 8" id="KW-0472">Membrane</keyword>
<feature type="transmembrane region" description="Helical" evidence="8">
    <location>
        <begin position="449"/>
        <end position="472"/>
    </location>
</feature>
<protein>
    <recommendedName>
        <fullName evidence="8">Nitrate/nitrite transporter</fullName>
    </recommendedName>
</protein>
<evidence type="ECO:0000256" key="4">
    <source>
        <dbReference type="ARBA" id="ARBA00022692"/>
    </source>
</evidence>
<feature type="transmembrane region" description="Helical" evidence="8">
    <location>
        <begin position="360"/>
        <end position="382"/>
    </location>
</feature>
<dbReference type="InterPro" id="IPR011701">
    <property type="entry name" value="MFS"/>
</dbReference>
<keyword evidence="8" id="KW-1003">Cell membrane</keyword>
<dbReference type="PANTHER" id="PTHR23515">
    <property type="entry name" value="HIGH-AFFINITY NITRATE TRANSPORTER 2.3"/>
    <property type="match status" value="1"/>
</dbReference>
<feature type="transmembrane region" description="Helical" evidence="8">
    <location>
        <begin position="159"/>
        <end position="178"/>
    </location>
</feature>
<dbReference type="SUPFAM" id="SSF103473">
    <property type="entry name" value="MFS general substrate transporter"/>
    <property type="match status" value="1"/>
</dbReference>
<reference evidence="11 12" key="1">
    <citation type="journal article" date="2018" name="IMA Fungus">
        <title>IMA Genome-F 9: Draft genome sequence of Annulohypoxylon stygium, Aspergillus mulundensis, Berkeleyomyces basicola (syn. Thielaviopsis basicola), Ceratocystis smalleyi, two Cercospora beticola strains, Coleophoma cylindrospora, Fusarium fracticaudum, Phialophora cf. hyalina, and Morchella septimelata.</title>
        <authorList>
            <person name="Wingfield B.D."/>
            <person name="Bills G.F."/>
            <person name="Dong Y."/>
            <person name="Huang W."/>
            <person name="Nel W.J."/>
            <person name="Swalarsk-Parry B.S."/>
            <person name="Vaghefi N."/>
            <person name="Wilken P.M."/>
            <person name="An Z."/>
            <person name="de Beer Z.W."/>
            <person name="De Vos L."/>
            <person name="Chen L."/>
            <person name="Duong T.A."/>
            <person name="Gao Y."/>
            <person name="Hammerbacher A."/>
            <person name="Kikkert J.R."/>
            <person name="Li Y."/>
            <person name="Li H."/>
            <person name="Li K."/>
            <person name="Li Q."/>
            <person name="Liu X."/>
            <person name="Ma X."/>
            <person name="Naidoo K."/>
            <person name="Pethybridge S.J."/>
            <person name="Sun J."/>
            <person name="Steenkamp E.T."/>
            <person name="van der Nest M.A."/>
            <person name="van Wyk S."/>
            <person name="Wingfield M.J."/>
            <person name="Xiong C."/>
            <person name="Yue Q."/>
            <person name="Zhang X."/>
        </authorList>
    </citation>
    <scope>NUCLEOTIDE SEQUENCE [LARGE SCALE GENOMIC DNA]</scope>
    <source>
        <strain evidence="11 12">DSM 5745</strain>
    </source>
</reference>
<sequence length="511" mass="55280">MEFVKLMVASPEVNPNNRKALSIPILNPFDTYGRVFFFSWFGFMLAFLSWYAFPPLLTVTIRDDLNMTQTQIANSNIIALLATLLVRLVCGPLCDRFGPRLVFIGLLLVGSIPTAMAGLVTTPQGLIALRFFIGILGGTFVPCQVWCTGFFDKKIVGTANSLAAGLGNAGGGITYFVMPAIFDSLVHDQGLPAHKAWRVAYVIPFILIVTAALGMLFTCDDTPTGKWSERHIWMKEEAPNTSKGNIVDLSSSTSGAQSSRPSGPPSITNIIPDVEKKGAQTPNPMEPQSQALGQLDALRTDVVASPSRKEALNVVFSLATMAVAIPYACSFGSELAINSILGDYYDKNFPYMGQTKTGEWAAMFGFLNIICRPAGGFLADFLYRKTNTPWAKKLLLSFLGVIMGAFMIAMGLSDPKSEATMFGLTAGLAFFLESCNGAIFALVPHVHPYANGIVSGMVGGFGNLGGIIFAVIFRYSHHDYARGIWILGVISIAVHLSVSWVRPVPKSPMRE</sequence>
<keyword evidence="4 8" id="KW-0812">Transmembrane</keyword>
<evidence type="ECO:0000313" key="12">
    <source>
        <dbReference type="Proteomes" id="UP000256690"/>
    </source>
</evidence>
<feature type="compositionally biased region" description="Polar residues" evidence="9">
    <location>
        <begin position="243"/>
        <end position="269"/>
    </location>
</feature>
<feature type="transmembrane region" description="Helical" evidence="8">
    <location>
        <begin position="35"/>
        <end position="53"/>
    </location>
</feature>
<feature type="region of interest" description="Disordered" evidence="9">
    <location>
        <begin position="243"/>
        <end position="271"/>
    </location>
</feature>
<feature type="transmembrane region" description="Helical" evidence="8">
    <location>
        <begin position="419"/>
        <end position="442"/>
    </location>
</feature>
<evidence type="ECO:0000256" key="1">
    <source>
        <dbReference type="ARBA" id="ARBA00004141"/>
    </source>
</evidence>
<dbReference type="InterPro" id="IPR044772">
    <property type="entry name" value="NO3_transporter"/>
</dbReference>
<comment type="subcellular location">
    <subcellularLocation>
        <location evidence="8">Cell membrane</location>
        <topology evidence="8">Multi-pass membrane protein</topology>
    </subcellularLocation>
    <subcellularLocation>
        <location evidence="1">Membrane</location>
        <topology evidence="1">Multi-pass membrane protein</topology>
    </subcellularLocation>
</comment>
<dbReference type="Gene3D" id="1.20.1250.20">
    <property type="entry name" value="MFS general substrate transporter like domains"/>
    <property type="match status" value="2"/>
</dbReference>
<keyword evidence="3 8" id="KW-0813">Transport</keyword>
<comment type="caution">
    <text evidence="11">The sequence shown here is derived from an EMBL/GenBank/DDBJ whole genome shotgun (WGS) entry which is preliminary data.</text>
</comment>
<dbReference type="AlphaFoldDB" id="A0A3D8RRS6"/>
<dbReference type="PROSITE" id="PS50850">
    <property type="entry name" value="MFS"/>
    <property type="match status" value="1"/>
</dbReference>